<feature type="region of interest" description="Disordered" evidence="1">
    <location>
        <begin position="1"/>
        <end position="29"/>
    </location>
</feature>
<evidence type="ECO:0000313" key="2">
    <source>
        <dbReference type="EMBL" id="KKM69434.1"/>
    </source>
</evidence>
<reference evidence="2" key="1">
    <citation type="journal article" date="2015" name="Nature">
        <title>Complex archaea that bridge the gap between prokaryotes and eukaryotes.</title>
        <authorList>
            <person name="Spang A."/>
            <person name="Saw J.H."/>
            <person name="Jorgensen S.L."/>
            <person name="Zaremba-Niedzwiedzka K."/>
            <person name="Martijn J."/>
            <person name="Lind A.E."/>
            <person name="van Eijk R."/>
            <person name="Schleper C."/>
            <person name="Guy L."/>
            <person name="Ettema T.J."/>
        </authorList>
    </citation>
    <scope>NUCLEOTIDE SEQUENCE</scope>
</reference>
<accession>A0A0F9JHV0</accession>
<feature type="compositionally biased region" description="Polar residues" evidence="1">
    <location>
        <begin position="8"/>
        <end position="21"/>
    </location>
</feature>
<protein>
    <submittedName>
        <fullName evidence="2">Uncharacterized protein</fullName>
    </submittedName>
</protein>
<sequence length="117" mass="13310">MAAWPSDLPQSPLANGYSESTPDTRLRTKMDVGADKMRRRYTGGIRRYRYTMFFTKDQVAIFETFLQTTLNGGIDSFTWKNHRTDAAATLRFIEIPSYVPLGGGDHYNVNLALEELP</sequence>
<comment type="caution">
    <text evidence="2">The sequence shown here is derived from an EMBL/GenBank/DDBJ whole genome shotgun (WGS) entry which is preliminary data.</text>
</comment>
<gene>
    <name evidence="2" type="ORF">LCGC14_1450830</name>
</gene>
<dbReference type="AlphaFoldDB" id="A0A0F9JHV0"/>
<evidence type="ECO:0000256" key="1">
    <source>
        <dbReference type="SAM" id="MobiDB-lite"/>
    </source>
</evidence>
<dbReference type="EMBL" id="LAZR01009994">
    <property type="protein sequence ID" value="KKM69434.1"/>
    <property type="molecule type" value="Genomic_DNA"/>
</dbReference>
<organism evidence="2">
    <name type="scientific">marine sediment metagenome</name>
    <dbReference type="NCBI Taxonomy" id="412755"/>
    <lineage>
        <taxon>unclassified sequences</taxon>
        <taxon>metagenomes</taxon>
        <taxon>ecological metagenomes</taxon>
    </lineage>
</organism>
<name>A0A0F9JHV0_9ZZZZ</name>
<proteinExistence type="predicted"/>